<dbReference type="Pfam" id="PF04810">
    <property type="entry name" value="zf-Sec23_Sec24"/>
    <property type="match status" value="1"/>
</dbReference>
<dbReference type="InterPro" id="IPR006900">
    <property type="entry name" value="Sec23/24_helical_dom"/>
</dbReference>
<dbReference type="SUPFAM" id="SSF82754">
    <property type="entry name" value="C-terminal, gelsolin-like domain of Sec23/24"/>
    <property type="match status" value="1"/>
</dbReference>
<dbReference type="InterPro" id="IPR036465">
    <property type="entry name" value="vWFA_dom_sf"/>
</dbReference>
<dbReference type="PANTHER" id="PTHR13803:SF4">
    <property type="entry name" value="SECRETORY 24CD, ISOFORM C"/>
    <property type="match status" value="1"/>
</dbReference>
<dbReference type="Pfam" id="PF08033">
    <property type="entry name" value="Sec23_BS"/>
    <property type="match status" value="1"/>
</dbReference>
<dbReference type="OMA" id="INPFMTF"/>
<protein>
    <submittedName>
        <fullName evidence="9">Sec23/Sec24 trunk domain-domain-containing protein</fullName>
    </submittedName>
</protein>
<dbReference type="SUPFAM" id="SSF53300">
    <property type="entry name" value="vWA-like"/>
    <property type="match status" value="1"/>
</dbReference>
<keyword evidence="10" id="KW-1185">Reference proteome</keyword>
<comment type="caution">
    <text evidence="9">The sequence shown here is derived from an EMBL/GenBank/DDBJ whole genome shotgun (WGS) entry which is preliminary data.</text>
</comment>
<dbReference type="InterPro" id="IPR036180">
    <property type="entry name" value="Gelsolin-like_dom_sf"/>
</dbReference>
<dbReference type="GeneID" id="63784550"/>
<evidence type="ECO:0000256" key="1">
    <source>
        <dbReference type="ARBA" id="ARBA00008334"/>
    </source>
</evidence>
<evidence type="ECO:0000256" key="3">
    <source>
        <dbReference type="ARBA" id="ARBA00022927"/>
    </source>
</evidence>
<feature type="domain" description="Zinc finger Sec23/Sec24-type" evidence="5">
    <location>
        <begin position="89"/>
        <end position="127"/>
    </location>
</feature>
<evidence type="ECO:0000259" key="6">
    <source>
        <dbReference type="Pfam" id="PF04811"/>
    </source>
</evidence>
<dbReference type="GO" id="GO:0030127">
    <property type="term" value="C:COPII vesicle coat"/>
    <property type="evidence" value="ECO:0007669"/>
    <property type="project" value="InterPro"/>
</dbReference>
<evidence type="ECO:0000313" key="10">
    <source>
        <dbReference type="Proteomes" id="UP000193685"/>
    </source>
</evidence>
<evidence type="ECO:0000259" key="4">
    <source>
        <dbReference type="Pfam" id="PF00626"/>
    </source>
</evidence>
<dbReference type="Pfam" id="PF04815">
    <property type="entry name" value="Sec23_helical"/>
    <property type="match status" value="1"/>
</dbReference>
<dbReference type="SUPFAM" id="SSF81811">
    <property type="entry name" value="Helical domain of Sec23/24"/>
    <property type="match status" value="1"/>
</dbReference>
<name>A0A1Y2F661_PROLT</name>
<dbReference type="Pfam" id="PF00626">
    <property type="entry name" value="Gelsolin"/>
    <property type="match status" value="1"/>
</dbReference>
<dbReference type="GO" id="GO:0090110">
    <property type="term" value="P:COPII-coated vesicle cargo loading"/>
    <property type="evidence" value="ECO:0007669"/>
    <property type="project" value="TreeGrafter"/>
</dbReference>
<evidence type="ECO:0000259" key="8">
    <source>
        <dbReference type="Pfam" id="PF08033"/>
    </source>
</evidence>
<accession>A0A1Y2F661</accession>
<evidence type="ECO:0000259" key="5">
    <source>
        <dbReference type="Pfam" id="PF04810"/>
    </source>
</evidence>
<sequence>MAAFYNQPGNVFRTGRRDTLAPPANVDFVAMDEGVSNPKFARLSLGIIPATEDVLAATQIPLTLTVQPLAEIRSEETPVPMIDCLQGGPPRCSRCRTYMNPAMRFISGGARFTCNICGFASETPAEYYAAADNTGRRQDWHLRPELQFGTCDFLVGKEYWFKDREPKPVHLLFAVDVSEQSLVRGVPAAAAEAIRAALYDSGRPLPTGARVAIMTFDRACHFYNLGEASATMPQVLHVTDVEDVFVPLHEGLFVDPTANQASIQAALQAIAIIFETERVPEPALGAVTKAVYMAMHDFGGKLELFLSALPTWGPGKLKMRDQQAVYNTVDEKLLYDPASAHWKKVAEEFVEIGVGVDMFLFPGAYIDVATVGTLAQQTGGDTFYYQNFIAKRDAVRFTGDLLRAIHRFQGTSVQMKMRCSNNLDVVQMLGNFTPRGTSDLEMGVVDADKAVTFVFKHDGKLDPREPVHFQSAVLMTTLQGQRILRIHNITAPVTALISESMRSCDTGAMIAAIAKMAAMEVLKKPLKDIKQSVTELCVKILCAYRKHCAPSVNAAELIMPESLKFLPLLTLAVQKQPGLRTDHVNSDVRVVNHRLLRSLGVKDLLGLLYPRLIAIHALQPEECFADDQGTFIMPPAVRTAFARIEPGGAYLLDNGQYLLVWLKSDVSPQLITDLYGPGKTLDTLDAKDTTLPQLEALLNAQVRNLVAHLNAQSGTRTLVPQLARQSLDGSEILFAQGLIEDRGADAMSYPDFMVHVHRQVNALIAEQQQQASSYAPKWYSGQEHVY</sequence>
<evidence type="ECO:0000256" key="2">
    <source>
        <dbReference type="ARBA" id="ARBA00022448"/>
    </source>
</evidence>
<dbReference type="EMBL" id="MCFI01000015">
    <property type="protein sequence ID" value="ORY79388.1"/>
    <property type="molecule type" value="Genomic_DNA"/>
</dbReference>
<dbReference type="SUPFAM" id="SSF82919">
    <property type="entry name" value="Zn-finger domain of Sec23/24"/>
    <property type="match status" value="1"/>
</dbReference>
<evidence type="ECO:0000259" key="7">
    <source>
        <dbReference type="Pfam" id="PF04815"/>
    </source>
</evidence>
<keyword evidence="3" id="KW-0653">Protein transport</keyword>
<gene>
    <name evidence="9" type="ORF">BCR37DRAFT_349741</name>
</gene>
<dbReference type="Gene3D" id="2.30.30.380">
    <property type="entry name" value="Zn-finger domain of Sec23/24"/>
    <property type="match status" value="1"/>
</dbReference>
<feature type="domain" description="Sec23/Sec24 helical" evidence="7">
    <location>
        <begin position="505"/>
        <end position="605"/>
    </location>
</feature>
<evidence type="ECO:0000313" key="9">
    <source>
        <dbReference type="EMBL" id="ORY79388.1"/>
    </source>
</evidence>
<feature type="domain" description="Sec23/Sec24 trunk" evidence="6">
    <location>
        <begin position="166"/>
        <end position="404"/>
    </location>
</feature>
<dbReference type="Gene3D" id="2.60.40.1670">
    <property type="entry name" value="beta-sandwich domain of Sec23/24"/>
    <property type="match status" value="1"/>
</dbReference>
<dbReference type="InterPro" id="IPR006895">
    <property type="entry name" value="Znf_Sec23_Sec24"/>
</dbReference>
<dbReference type="Gene3D" id="3.40.20.10">
    <property type="entry name" value="Severin"/>
    <property type="match status" value="1"/>
</dbReference>
<dbReference type="InterPro" id="IPR036175">
    <property type="entry name" value="Sec23/24_helical_dom_sf"/>
</dbReference>
<feature type="domain" description="Sec23/Sec24 beta-sandwich" evidence="8">
    <location>
        <begin position="412"/>
        <end position="494"/>
    </location>
</feature>
<keyword evidence="2" id="KW-0813">Transport</keyword>
<dbReference type="InterPro" id="IPR050550">
    <property type="entry name" value="SEC23_SEC24_subfamily"/>
</dbReference>
<dbReference type="GO" id="GO:0070971">
    <property type="term" value="C:endoplasmic reticulum exit site"/>
    <property type="evidence" value="ECO:0007669"/>
    <property type="project" value="TreeGrafter"/>
</dbReference>
<dbReference type="Proteomes" id="UP000193685">
    <property type="component" value="Unassembled WGS sequence"/>
</dbReference>
<dbReference type="InterPro" id="IPR012990">
    <property type="entry name" value="Beta-sandwich_Sec23_24"/>
</dbReference>
<comment type="similarity">
    <text evidence="1">Belongs to the SEC23/SEC24 family. SEC24 subfamily.</text>
</comment>
<reference evidence="9 10" key="1">
    <citation type="submission" date="2016-07" db="EMBL/GenBank/DDBJ databases">
        <title>Pervasive Adenine N6-methylation of Active Genes in Fungi.</title>
        <authorList>
            <consortium name="DOE Joint Genome Institute"/>
            <person name="Mondo S.J."/>
            <person name="Dannebaum R.O."/>
            <person name="Kuo R.C."/>
            <person name="Labutti K."/>
            <person name="Haridas S."/>
            <person name="Kuo A."/>
            <person name="Salamov A."/>
            <person name="Ahrendt S.R."/>
            <person name="Lipzen A."/>
            <person name="Sullivan W."/>
            <person name="Andreopoulos W.B."/>
            <person name="Clum A."/>
            <person name="Lindquist E."/>
            <person name="Daum C."/>
            <person name="Ramamoorthy G.K."/>
            <person name="Gryganskyi A."/>
            <person name="Culley D."/>
            <person name="Magnuson J.K."/>
            <person name="James T.Y."/>
            <person name="O'Malley M.A."/>
            <person name="Stajich J.E."/>
            <person name="Spatafora J.W."/>
            <person name="Visel A."/>
            <person name="Grigoriev I.V."/>
        </authorList>
    </citation>
    <scope>NUCLEOTIDE SEQUENCE [LARGE SCALE GENOMIC DNA]</scope>
    <source>
        <strain evidence="9 10">12-1054</strain>
    </source>
</reference>
<dbReference type="InterPro" id="IPR007123">
    <property type="entry name" value="Gelsolin-like_dom"/>
</dbReference>
<dbReference type="OrthoDB" id="49016at2759"/>
<dbReference type="Gene3D" id="3.40.50.410">
    <property type="entry name" value="von Willebrand factor, type A domain"/>
    <property type="match status" value="1"/>
</dbReference>
<feature type="domain" description="Gelsolin-like" evidence="4">
    <location>
        <begin position="631"/>
        <end position="682"/>
    </location>
</feature>
<dbReference type="Pfam" id="PF04811">
    <property type="entry name" value="Sec23_trunk"/>
    <property type="match status" value="1"/>
</dbReference>
<dbReference type="SUPFAM" id="SSF81995">
    <property type="entry name" value="beta-sandwich domain of Sec23/24"/>
    <property type="match status" value="1"/>
</dbReference>
<dbReference type="RefSeq" id="XP_040723759.1">
    <property type="nucleotide sequence ID" value="XM_040867951.1"/>
</dbReference>
<dbReference type="InterPro" id="IPR029006">
    <property type="entry name" value="ADF-H/Gelsolin-like_dom_sf"/>
</dbReference>
<dbReference type="GO" id="GO:0006886">
    <property type="term" value="P:intracellular protein transport"/>
    <property type="evidence" value="ECO:0007669"/>
    <property type="project" value="InterPro"/>
</dbReference>
<dbReference type="InterPro" id="IPR006896">
    <property type="entry name" value="Sec23/24_trunk_dom"/>
</dbReference>
<proteinExistence type="inferred from homology"/>
<dbReference type="GO" id="GO:0008270">
    <property type="term" value="F:zinc ion binding"/>
    <property type="evidence" value="ECO:0007669"/>
    <property type="project" value="InterPro"/>
</dbReference>
<dbReference type="GO" id="GO:0000149">
    <property type="term" value="F:SNARE binding"/>
    <property type="evidence" value="ECO:0007669"/>
    <property type="project" value="TreeGrafter"/>
</dbReference>
<dbReference type="AlphaFoldDB" id="A0A1Y2F661"/>
<dbReference type="STRING" id="56484.A0A1Y2F661"/>
<dbReference type="InterPro" id="IPR036174">
    <property type="entry name" value="Znf_Sec23_Sec24_sf"/>
</dbReference>
<dbReference type="Gene3D" id="1.20.120.730">
    <property type="entry name" value="Sec23/Sec24 helical domain"/>
    <property type="match status" value="1"/>
</dbReference>
<organism evidence="9 10">
    <name type="scientific">Protomyces lactucae-debilis</name>
    <dbReference type="NCBI Taxonomy" id="2754530"/>
    <lineage>
        <taxon>Eukaryota</taxon>
        <taxon>Fungi</taxon>
        <taxon>Dikarya</taxon>
        <taxon>Ascomycota</taxon>
        <taxon>Taphrinomycotina</taxon>
        <taxon>Taphrinomycetes</taxon>
        <taxon>Taphrinales</taxon>
        <taxon>Protomycetaceae</taxon>
        <taxon>Protomyces</taxon>
    </lineage>
</organism>
<dbReference type="PANTHER" id="PTHR13803">
    <property type="entry name" value="SEC24-RELATED PROTEIN"/>
    <property type="match status" value="1"/>
</dbReference>